<sequence length="478" mass="53641">MPFWPFRKSEPEQLTATELRDKLIEAAASGSGRKLRSLCKQYKTQVAEHMDVICKIPDGMLTDDRSIDQYFPKLAAVAQCLAHECGEPELWNKLCGDPADNPLMQMDHWYGEMPQRMERLEYEELIAEAKGFIGKVKSLRGGPARLNECYLNARLGQLLFHCGRVNEAIEPFSAALAICIENDDVEGQVAYLSSLLEVHRYLDDGHVVETAEQLLAARRRGGLPTEDIEKQLELLHKGEPLCRIVCLHDGRELELDEVNSLGEGRYQFLFRRNRISLQKATTLTSQGNELASSGQYAAALEKYHEASDIDPYDPDPVYQSGMCLIELGAYAKAREAFEEVERLAPGWFRCRADRWMADGLDQGTISNEEYLLVRTLDDGGLSDQEARSLVIQGVERCPDFAPLYLFLGNLCENEADCIATYRKGLELVEEPDLESRLLCALAGRLPPESPERKTLVERAVALKGSLVALASAKLMRLQ</sequence>
<dbReference type="PROSITE" id="PS50005">
    <property type="entry name" value="TPR"/>
    <property type="match status" value="1"/>
</dbReference>
<dbReference type="Pfam" id="PF14559">
    <property type="entry name" value="TPR_19"/>
    <property type="match status" value="1"/>
</dbReference>
<dbReference type="SMART" id="SM00028">
    <property type="entry name" value="TPR"/>
    <property type="match status" value="3"/>
</dbReference>
<evidence type="ECO:0000256" key="1">
    <source>
        <dbReference type="PROSITE-ProRule" id="PRU00339"/>
    </source>
</evidence>
<dbReference type="SUPFAM" id="SSF48452">
    <property type="entry name" value="TPR-like"/>
    <property type="match status" value="1"/>
</dbReference>
<organism evidence="2 3">
    <name type="scientific">Stieleria varia</name>
    <dbReference type="NCBI Taxonomy" id="2528005"/>
    <lineage>
        <taxon>Bacteria</taxon>
        <taxon>Pseudomonadati</taxon>
        <taxon>Planctomycetota</taxon>
        <taxon>Planctomycetia</taxon>
        <taxon>Pirellulales</taxon>
        <taxon>Pirellulaceae</taxon>
        <taxon>Stieleria</taxon>
    </lineage>
</organism>
<dbReference type="AlphaFoldDB" id="A0A5C6AY15"/>
<evidence type="ECO:0000313" key="2">
    <source>
        <dbReference type="EMBL" id="TWU04518.1"/>
    </source>
</evidence>
<feature type="repeat" description="TPR" evidence="1">
    <location>
        <begin position="280"/>
        <end position="313"/>
    </location>
</feature>
<accession>A0A5C6AY15</accession>
<dbReference type="EMBL" id="SJPN01000003">
    <property type="protein sequence ID" value="TWU04518.1"/>
    <property type="molecule type" value="Genomic_DNA"/>
</dbReference>
<dbReference type="RefSeq" id="WP_146519930.1">
    <property type="nucleotide sequence ID" value="NZ_CP151726.1"/>
</dbReference>
<dbReference type="Proteomes" id="UP000320176">
    <property type="component" value="Unassembled WGS sequence"/>
</dbReference>
<dbReference type="InterPro" id="IPR011990">
    <property type="entry name" value="TPR-like_helical_dom_sf"/>
</dbReference>
<name>A0A5C6AY15_9BACT</name>
<proteinExistence type="predicted"/>
<dbReference type="InterPro" id="IPR019734">
    <property type="entry name" value="TPR_rpt"/>
</dbReference>
<dbReference type="Gene3D" id="1.25.40.10">
    <property type="entry name" value="Tetratricopeptide repeat domain"/>
    <property type="match status" value="1"/>
</dbReference>
<keyword evidence="1" id="KW-0802">TPR repeat</keyword>
<keyword evidence="3" id="KW-1185">Reference proteome</keyword>
<comment type="caution">
    <text evidence="2">The sequence shown here is derived from an EMBL/GenBank/DDBJ whole genome shotgun (WGS) entry which is preliminary data.</text>
</comment>
<reference evidence="2 3" key="1">
    <citation type="submission" date="2019-02" db="EMBL/GenBank/DDBJ databases">
        <title>Deep-cultivation of Planctomycetes and their phenomic and genomic characterization uncovers novel biology.</title>
        <authorList>
            <person name="Wiegand S."/>
            <person name="Jogler M."/>
            <person name="Boedeker C."/>
            <person name="Pinto D."/>
            <person name="Vollmers J."/>
            <person name="Rivas-Marin E."/>
            <person name="Kohn T."/>
            <person name="Peeters S.H."/>
            <person name="Heuer A."/>
            <person name="Rast P."/>
            <person name="Oberbeckmann S."/>
            <person name="Bunk B."/>
            <person name="Jeske O."/>
            <person name="Meyerdierks A."/>
            <person name="Storesund J.E."/>
            <person name="Kallscheuer N."/>
            <person name="Luecker S."/>
            <person name="Lage O.M."/>
            <person name="Pohl T."/>
            <person name="Merkel B.J."/>
            <person name="Hornburger P."/>
            <person name="Mueller R.-W."/>
            <person name="Bruemmer F."/>
            <person name="Labrenz M."/>
            <person name="Spormann A.M."/>
            <person name="Op Den Camp H."/>
            <person name="Overmann J."/>
            <person name="Amann R."/>
            <person name="Jetten M.S.M."/>
            <person name="Mascher T."/>
            <person name="Medema M.H."/>
            <person name="Devos D.P."/>
            <person name="Kaster A.-K."/>
            <person name="Ovreas L."/>
            <person name="Rohde M."/>
            <person name="Galperin M.Y."/>
            <person name="Jogler C."/>
        </authorList>
    </citation>
    <scope>NUCLEOTIDE SEQUENCE [LARGE SCALE GENOMIC DNA]</scope>
    <source>
        <strain evidence="2 3">Pla52n</strain>
    </source>
</reference>
<protein>
    <submittedName>
        <fullName evidence="2">Tetratricopeptide repeat protein</fullName>
    </submittedName>
</protein>
<gene>
    <name evidence="2" type="ORF">Pla52n_25590</name>
</gene>
<evidence type="ECO:0000313" key="3">
    <source>
        <dbReference type="Proteomes" id="UP000320176"/>
    </source>
</evidence>
<dbReference type="OrthoDB" id="5483121at2"/>